<feature type="chain" id="PRO_5042820630" evidence="3">
    <location>
        <begin position="27"/>
        <end position="569"/>
    </location>
</feature>
<dbReference type="InterPro" id="IPR019356">
    <property type="entry name" value="Menorin_dom"/>
</dbReference>
<feature type="region of interest" description="Disordered" evidence="2">
    <location>
        <begin position="427"/>
        <end position="446"/>
    </location>
</feature>
<dbReference type="InterPro" id="IPR057489">
    <property type="entry name" value="Menorin_C"/>
</dbReference>
<feature type="domain" description="Menorin-like" evidence="4">
    <location>
        <begin position="51"/>
        <end position="299"/>
    </location>
</feature>
<dbReference type="Proteomes" id="UP001328107">
    <property type="component" value="Unassembled WGS sequence"/>
</dbReference>
<dbReference type="Pfam" id="PF25161">
    <property type="entry name" value="Menorin_C"/>
    <property type="match status" value="1"/>
</dbReference>
<evidence type="ECO:0000256" key="2">
    <source>
        <dbReference type="SAM" id="MobiDB-lite"/>
    </source>
</evidence>
<feature type="domain" description="Menorin C-terminal" evidence="5">
    <location>
        <begin position="322"/>
        <end position="547"/>
    </location>
</feature>
<organism evidence="6 7">
    <name type="scientific">Pristionchus mayeri</name>
    <dbReference type="NCBI Taxonomy" id="1317129"/>
    <lineage>
        <taxon>Eukaryota</taxon>
        <taxon>Metazoa</taxon>
        <taxon>Ecdysozoa</taxon>
        <taxon>Nematoda</taxon>
        <taxon>Chromadorea</taxon>
        <taxon>Rhabditida</taxon>
        <taxon>Rhabditina</taxon>
        <taxon>Diplogasteromorpha</taxon>
        <taxon>Diplogasteroidea</taxon>
        <taxon>Neodiplogasteridae</taxon>
        <taxon>Pristionchus</taxon>
    </lineage>
</organism>
<evidence type="ECO:0000313" key="7">
    <source>
        <dbReference type="Proteomes" id="UP001328107"/>
    </source>
</evidence>
<dbReference type="PANTHER" id="PTHR21184">
    <property type="entry name" value="MENORIN (DENDRITIC BRANCHING PROTEIN)"/>
    <property type="match status" value="1"/>
</dbReference>
<name>A0AAN5IAG5_9BILA</name>
<dbReference type="Pfam" id="PF10223">
    <property type="entry name" value="Menorin_N"/>
    <property type="match status" value="1"/>
</dbReference>
<proteinExistence type="inferred from homology"/>
<dbReference type="PANTHER" id="PTHR21184:SF6">
    <property type="entry name" value="CONSERVED PLASMA MEMBRANE PROTEIN"/>
    <property type="match status" value="1"/>
</dbReference>
<comment type="similarity">
    <text evidence="1">Belongs to the menorin family.</text>
</comment>
<comment type="caution">
    <text evidence="6">The sequence shown here is derived from an EMBL/GenBank/DDBJ whole genome shotgun (WGS) entry which is preliminary data.</text>
</comment>
<protein>
    <submittedName>
        <fullName evidence="6">Uncharacterized protein</fullName>
    </submittedName>
</protein>
<feature type="non-terminal residue" evidence="6">
    <location>
        <position position="1"/>
    </location>
</feature>
<sequence>RYSLYDETMISLLFLSLLTFFASLEATAGFRDVRATRMSVVDFWKNETLGDGLNLRVAHGVNSWPALVEQLQEPFLNKSMLLEGDVFLQNHRRPRHRAIPVMSPSARAADRMTFKEWLREVASLRKAIKINFRSTDVVHPVLEYLHAAQFDPTSPVLDYPLILHADVFRSYQSIESAVDPSTFVSNTESLFPDATLSLGWTRQANFTQVEDKYKRISWRQLMHILEYVARLDQPVMLSVRLTVAANSKEQLLWLLGMDKQVSLLIWSDEHDEVEDWKPIFDLRRMATKNRVLYDLLEKHRDILQNESADPIENPPTFSMPSWRAVVFSSSSTDLSTVVMSARGPAFLGKPTALLLSHSAPPSFPGEQKIRGRVHFLPKRSTRGEAVDEESGVVIYLIDKMHDLQSPRVDDAIEVFIGYDGRVSIEKKKKRSNKKSHSSENYYDTKATGQAEKSHCYEFTVTDSGWRVSAEVLPVSCSDNKPRGKRSLLDLPYLKDLGSIPYLEEEDGPPSAYIQLDTPLTRSRSLRSVAIAKRGDPNVDFLLDRLDHSSSIPLSLIPSLLLLLTLFLSR</sequence>
<dbReference type="GO" id="GO:0005615">
    <property type="term" value="C:extracellular space"/>
    <property type="evidence" value="ECO:0007669"/>
    <property type="project" value="TreeGrafter"/>
</dbReference>
<accession>A0AAN5IAG5</accession>
<gene>
    <name evidence="6" type="ORF">PMAYCL1PPCAC_28933</name>
</gene>
<keyword evidence="7" id="KW-1185">Reference proteome</keyword>
<evidence type="ECO:0000313" key="6">
    <source>
        <dbReference type="EMBL" id="GMR58738.1"/>
    </source>
</evidence>
<evidence type="ECO:0000259" key="5">
    <source>
        <dbReference type="Pfam" id="PF25161"/>
    </source>
</evidence>
<dbReference type="AlphaFoldDB" id="A0AAN5IAG5"/>
<reference evidence="7" key="1">
    <citation type="submission" date="2022-10" db="EMBL/GenBank/DDBJ databases">
        <title>Genome assembly of Pristionchus species.</title>
        <authorList>
            <person name="Yoshida K."/>
            <person name="Sommer R.J."/>
        </authorList>
    </citation>
    <scope>NUCLEOTIDE SEQUENCE [LARGE SCALE GENOMIC DNA]</scope>
    <source>
        <strain evidence="7">RS5460</strain>
    </source>
</reference>
<evidence type="ECO:0000256" key="3">
    <source>
        <dbReference type="SAM" id="SignalP"/>
    </source>
</evidence>
<evidence type="ECO:0000259" key="4">
    <source>
        <dbReference type="Pfam" id="PF10223"/>
    </source>
</evidence>
<feature type="signal peptide" evidence="3">
    <location>
        <begin position="1"/>
        <end position="26"/>
    </location>
</feature>
<dbReference type="EMBL" id="BTRK01000006">
    <property type="protein sequence ID" value="GMR58738.1"/>
    <property type="molecule type" value="Genomic_DNA"/>
</dbReference>
<keyword evidence="3" id="KW-0732">Signal</keyword>
<evidence type="ECO:0000256" key="1">
    <source>
        <dbReference type="ARBA" id="ARBA00044953"/>
    </source>
</evidence>